<dbReference type="InterPro" id="IPR027417">
    <property type="entry name" value="P-loop_NTPase"/>
</dbReference>
<dbReference type="EMBL" id="KZ613961">
    <property type="protein sequence ID" value="PMD31900.1"/>
    <property type="molecule type" value="Genomic_DNA"/>
</dbReference>
<proteinExistence type="predicted"/>
<keyword evidence="1" id="KW-0677">Repeat</keyword>
<evidence type="ECO:0000313" key="3">
    <source>
        <dbReference type="EMBL" id="PMD31900.1"/>
    </source>
</evidence>
<keyword evidence="4" id="KW-1185">Reference proteome</keyword>
<evidence type="ECO:0000259" key="2">
    <source>
        <dbReference type="Pfam" id="PF24883"/>
    </source>
</evidence>
<sequence length="247" mass="28386">METSIHNLSHGAALEKQCDRLIGSLKHRDMNARRNHVSDSHESTFQWIFDDSIELHWKFGEGVKRPWDSFMEWLKSDQRLYWINGKAGSGKSTLMKFIPIQCSLKGILCTLLHQLLEGQRAIAMVLCTEVPLISNKDSHNDWSVTELKDFLFRVLDQHSSHICIFLDGLDEISQAEGTFDLVNLVEKLRDRPKVKICVSSRPERHLQLCLGKYPSLRLQDLTASDIRQYVTDFLDGLSGQIREHGDL</sequence>
<feature type="domain" description="Nephrocystin 3-like N-terminal" evidence="2">
    <location>
        <begin position="102"/>
        <end position="201"/>
    </location>
</feature>
<organism evidence="3 4">
    <name type="scientific">Hyaloscypha variabilis (strain UAMH 11265 / GT02V1 / F)</name>
    <name type="common">Meliniomyces variabilis</name>
    <dbReference type="NCBI Taxonomy" id="1149755"/>
    <lineage>
        <taxon>Eukaryota</taxon>
        <taxon>Fungi</taxon>
        <taxon>Dikarya</taxon>
        <taxon>Ascomycota</taxon>
        <taxon>Pezizomycotina</taxon>
        <taxon>Leotiomycetes</taxon>
        <taxon>Helotiales</taxon>
        <taxon>Hyaloscyphaceae</taxon>
        <taxon>Hyaloscypha</taxon>
        <taxon>Hyaloscypha variabilis</taxon>
    </lineage>
</organism>
<evidence type="ECO:0000313" key="4">
    <source>
        <dbReference type="Proteomes" id="UP000235786"/>
    </source>
</evidence>
<gene>
    <name evidence="3" type="ORF">L207DRAFT_548767</name>
</gene>
<dbReference type="InterPro" id="IPR056884">
    <property type="entry name" value="NPHP3-like_N"/>
</dbReference>
<protein>
    <recommendedName>
        <fullName evidence="2">Nephrocystin 3-like N-terminal domain-containing protein</fullName>
    </recommendedName>
</protein>
<name>A0A2J6R054_HYAVF</name>
<dbReference type="PANTHER" id="PTHR10039">
    <property type="entry name" value="AMELOGENIN"/>
    <property type="match status" value="1"/>
</dbReference>
<dbReference type="PANTHER" id="PTHR10039:SF5">
    <property type="entry name" value="NACHT DOMAIN-CONTAINING PROTEIN"/>
    <property type="match status" value="1"/>
</dbReference>
<reference evidence="3 4" key="1">
    <citation type="submission" date="2016-04" db="EMBL/GenBank/DDBJ databases">
        <title>A degradative enzymes factory behind the ericoid mycorrhizal symbiosis.</title>
        <authorList>
            <consortium name="DOE Joint Genome Institute"/>
            <person name="Martino E."/>
            <person name="Morin E."/>
            <person name="Grelet G."/>
            <person name="Kuo A."/>
            <person name="Kohler A."/>
            <person name="Daghino S."/>
            <person name="Barry K."/>
            <person name="Choi C."/>
            <person name="Cichocki N."/>
            <person name="Clum A."/>
            <person name="Copeland A."/>
            <person name="Hainaut M."/>
            <person name="Haridas S."/>
            <person name="Labutti K."/>
            <person name="Lindquist E."/>
            <person name="Lipzen A."/>
            <person name="Khouja H.-R."/>
            <person name="Murat C."/>
            <person name="Ohm R."/>
            <person name="Olson A."/>
            <person name="Spatafora J."/>
            <person name="Veneault-Fourrey C."/>
            <person name="Henrissat B."/>
            <person name="Grigoriev I."/>
            <person name="Martin F."/>
            <person name="Perotto S."/>
        </authorList>
    </citation>
    <scope>NUCLEOTIDE SEQUENCE [LARGE SCALE GENOMIC DNA]</scope>
    <source>
        <strain evidence="3 4">F</strain>
    </source>
</reference>
<dbReference type="Proteomes" id="UP000235786">
    <property type="component" value="Unassembled WGS sequence"/>
</dbReference>
<dbReference type="STRING" id="1149755.A0A2J6R054"/>
<evidence type="ECO:0000256" key="1">
    <source>
        <dbReference type="ARBA" id="ARBA00022737"/>
    </source>
</evidence>
<dbReference type="AlphaFoldDB" id="A0A2J6R054"/>
<feature type="domain" description="Nephrocystin 3-like N-terminal" evidence="2">
    <location>
        <begin position="69"/>
        <end position="98"/>
    </location>
</feature>
<dbReference type="OrthoDB" id="443402at2759"/>
<dbReference type="SUPFAM" id="SSF52540">
    <property type="entry name" value="P-loop containing nucleoside triphosphate hydrolases"/>
    <property type="match status" value="1"/>
</dbReference>
<accession>A0A2J6R054</accession>
<dbReference type="Pfam" id="PF24883">
    <property type="entry name" value="NPHP3_N"/>
    <property type="match status" value="2"/>
</dbReference>
<dbReference type="Gene3D" id="3.40.50.300">
    <property type="entry name" value="P-loop containing nucleotide triphosphate hydrolases"/>
    <property type="match status" value="1"/>
</dbReference>